<dbReference type="InterPro" id="IPR050224">
    <property type="entry name" value="TALE_homeobox"/>
</dbReference>
<dbReference type="Pfam" id="PF05920">
    <property type="entry name" value="Homeobox_KN"/>
    <property type="match status" value="1"/>
</dbReference>
<dbReference type="Pfam" id="PF03789">
    <property type="entry name" value="ELK"/>
    <property type="match status" value="1"/>
</dbReference>
<keyword evidence="10" id="KW-1185">Reference proteome</keyword>
<feature type="domain" description="Homeobox" evidence="7">
    <location>
        <begin position="247"/>
        <end position="310"/>
    </location>
</feature>
<protein>
    <recommendedName>
        <fullName evidence="11">Homeobox protein knotted-1-like 6</fullName>
    </recommendedName>
</protein>
<dbReference type="GO" id="GO:0000981">
    <property type="term" value="F:DNA-binding transcription factor activity, RNA polymerase II-specific"/>
    <property type="evidence" value="ECO:0007669"/>
    <property type="project" value="InterPro"/>
</dbReference>
<dbReference type="InterPro" id="IPR017970">
    <property type="entry name" value="Homeobox_CS"/>
</dbReference>
<dbReference type="SMART" id="SM00389">
    <property type="entry name" value="HOX"/>
    <property type="match status" value="1"/>
</dbReference>
<accession>A0A2C9VS31</accession>
<evidence type="ECO:0008006" key="11">
    <source>
        <dbReference type="Google" id="ProtNLM"/>
    </source>
</evidence>
<evidence type="ECO:0000256" key="3">
    <source>
        <dbReference type="ARBA" id="ARBA00023155"/>
    </source>
</evidence>
<dbReference type="PROSITE" id="PS50071">
    <property type="entry name" value="HOMEOBOX_2"/>
    <property type="match status" value="1"/>
</dbReference>
<dbReference type="InterPro" id="IPR009057">
    <property type="entry name" value="Homeodomain-like_sf"/>
</dbReference>
<dbReference type="PROSITE" id="PS00027">
    <property type="entry name" value="HOMEOBOX_1"/>
    <property type="match status" value="1"/>
</dbReference>
<gene>
    <name evidence="9" type="ORF">MANES_06G106700v8</name>
</gene>
<dbReference type="InterPro" id="IPR005541">
    <property type="entry name" value="KNOX2"/>
</dbReference>
<dbReference type="GO" id="GO:0005634">
    <property type="term" value="C:nucleus"/>
    <property type="evidence" value="ECO:0000318"/>
    <property type="project" value="GO_Central"/>
</dbReference>
<dbReference type="InterPro" id="IPR001356">
    <property type="entry name" value="HD"/>
</dbReference>
<dbReference type="SMR" id="A0A2C9VS31"/>
<evidence type="ECO:0000256" key="1">
    <source>
        <dbReference type="ARBA" id="ARBA00004123"/>
    </source>
</evidence>
<evidence type="ECO:0000259" key="7">
    <source>
        <dbReference type="PROSITE" id="PS50071"/>
    </source>
</evidence>
<dbReference type="SMART" id="SM01188">
    <property type="entry name" value="ELK"/>
    <property type="match status" value="1"/>
</dbReference>
<dbReference type="Gramene" id="Manes.06G106700.1.v8.1">
    <property type="protein sequence ID" value="Manes.06G106700.1.v8.1.CDS"/>
    <property type="gene ID" value="Manes.06G106700.v8.1"/>
</dbReference>
<proteinExistence type="inferred from homology"/>
<dbReference type="OrthoDB" id="10056939at2759"/>
<keyword evidence="4 5" id="KW-0539">Nucleus</keyword>
<evidence type="ECO:0000256" key="5">
    <source>
        <dbReference type="PROSITE-ProRule" id="PRU00108"/>
    </source>
</evidence>
<dbReference type="Proteomes" id="UP000091857">
    <property type="component" value="Chromosome 6"/>
</dbReference>
<evidence type="ECO:0000259" key="8">
    <source>
        <dbReference type="PROSITE" id="PS51213"/>
    </source>
</evidence>
<dbReference type="InterPro" id="IPR005539">
    <property type="entry name" value="ELK_dom"/>
</dbReference>
<dbReference type="Pfam" id="PF03790">
    <property type="entry name" value="KNOX1"/>
    <property type="match status" value="1"/>
</dbReference>
<dbReference type="CDD" id="cd00086">
    <property type="entry name" value="homeodomain"/>
    <property type="match status" value="1"/>
</dbReference>
<keyword evidence="3 5" id="KW-0371">Homeobox</keyword>
<evidence type="ECO:0000256" key="4">
    <source>
        <dbReference type="ARBA" id="ARBA00023242"/>
    </source>
</evidence>
<name>A0A2C9VS31_MANES</name>
<dbReference type="InterPro" id="IPR005540">
    <property type="entry name" value="KNOX1"/>
</dbReference>
<comment type="caution">
    <text evidence="9">The sequence shown here is derived from an EMBL/GenBank/DDBJ whole genome shotgun (WGS) entry which is preliminary data.</text>
</comment>
<reference evidence="10" key="1">
    <citation type="journal article" date="2016" name="Nat. Biotechnol.">
        <title>Sequencing wild and cultivated cassava and related species reveals extensive interspecific hybridization and genetic diversity.</title>
        <authorList>
            <person name="Bredeson J.V."/>
            <person name="Lyons J.B."/>
            <person name="Prochnik S.E."/>
            <person name="Wu G.A."/>
            <person name="Ha C.M."/>
            <person name="Edsinger-Gonzales E."/>
            <person name="Grimwood J."/>
            <person name="Schmutz J."/>
            <person name="Rabbi I.Y."/>
            <person name="Egesi C."/>
            <person name="Nauluvula P."/>
            <person name="Lebot V."/>
            <person name="Ndunguru J."/>
            <person name="Mkamilo G."/>
            <person name="Bart R.S."/>
            <person name="Setter T.L."/>
            <person name="Gleadow R.M."/>
            <person name="Kulakow P."/>
            <person name="Ferguson M.E."/>
            <person name="Rounsley S."/>
            <person name="Rokhsar D.S."/>
        </authorList>
    </citation>
    <scope>NUCLEOTIDE SEQUENCE [LARGE SCALE GENOMIC DNA]</scope>
    <source>
        <strain evidence="10">cv. AM560-2</strain>
    </source>
</reference>
<evidence type="ECO:0000256" key="2">
    <source>
        <dbReference type="ARBA" id="ARBA00023125"/>
    </source>
</evidence>
<dbReference type="SMART" id="SM01256">
    <property type="entry name" value="KNOX2"/>
    <property type="match status" value="1"/>
</dbReference>
<dbReference type="SUPFAM" id="SSF46689">
    <property type="entry name" value="Homeodomain-like"/>
    <property type="match status" value="1"/>
</dbReference>
<evidence type="ECO:0000313" key="9">
    <source>
        <dbReference type="EMBL" id="OAY47802.1"/>
    </source>
</evidence>
<evidence type="ECO:0000313" key="10">
    <source>
        <dbReference type="Proteomes" id="UP000091857"/>
    </source>
</evidence>
<dbReference type="PROSITE" id="PS51213">
    <property type="entry name" value="ELK"/>
    <property type="match status" value="1"/>
</dbReference>
<dbReference type="GO" id="GO:0009888">
    <property type="term" value="P:tissue development"/>
    <property type="evidence" value="ECO:0007669"/>
    <property type="project" value="UniProtKB-ARBA"/>
</dbReference>
<organism evidence="9 10">
    <name type="scientific">Manihot esculenta</name>
    <name type="common">Cassava</name>
    <name type="synonym">Jatropha manihot</name>
    <dbReference type="NCBI Taxonomy" id="3983"/>
    <lineage>
        <taxon>Eukaryota</taxon>
        <taxon>Viridiplantae</taxon>
        <taxon>Streptophyta</taxon>
        <taxon>Embryophyta</taxon>
        <taxon>Tracheophyta</taxon>
        <taxon>Spermatophyta</taxon>
        <taxon>Magnoliopsida</taxon>
        <taxon>eudicotyledons</taxon>
        <taxon>Gunneridae</taxon>
        <taxon>Pentapetalae</taxon>
        <taxon>rosids</taxon>
        <taxon>fabids</taxon>
        <taxon>Malpighiales</taxon>
        <taxon>Euphorbiaceae</taxon>
        <taxon>Crotonoideae</taxon>
        <taxon>Manihoteae</taxon>
        <taxon>Manihot</taxon>
    </lineage>
</organism>
<comment type="similarity">
    <text evidence="6">Belongs to the TALE/KNOX homeobox family.</text>
</comment>
<feature type="domain" description="ELK" evidence="8">
    <location>
        <begin position="227"/>
        <end position="247"/>
    </location>
</feature>
<dbReference type="InterPro" id="IPR008422">
    <property type="entry name" value="KN_HD"/>
</dbReference>
<sequence length="330" mass="36866">MDELYPFNSSPSDYPMQVVLPENIIPPPPDYHVFQSPGSSSFPAVGSDHLFSGSSVSDTASMVAEMQRGGGAGGGSSGVGSEEEVSSTIRAKIASHPLYPKLLQAYIDCQKVGAPPEMVYLLDEIRQESNLPNRSTVVPSCLGADPELDEFMETYCDILVKYKSDLSRPFNEATTFLNDVEAQLNTLCNNSSRLTHVSDEAVGSSDEDASGGEVEMQDCVRANEDRELKDKLLRKYSGYISTLKQEFSKKKKKGKLPKEARQILLNWWNIHYKWPYPTEADKVALADATGLDQKQINNWFINQRKRHWKPSENMQFAVVESIYGPFFMND</sequence>
<feature type="DNA-binding region" description="Homeobox; TALE-type" evidence="5">
    <location>
        <begin position="248"/>
        <end position="311"/>
    </location>
</feature>
<keyword evidence="2 5" id="KW-0238">DNA-binding</keyword>
<dbReference type="FunFam" id="1.10.10.60:FF:000076">
    <property type="entry name" value="Homeobox protein knotted-1-like 2"/>
    <property type="match status" value="1"/>
</dbReference>
<evidence type="ECO:0000256" key="6">
    <source>
        <dbReference type="PROSITE-ProRule" id="PRU00559"/>
    </source>
</evidence>
<dbReference type="OMA" id="PSENMQI"/>
<dbReference type="Pfam" id="PF03791">
    <property type="entry name" value="KNOX2"/>
    <property type="match status" value="1"/>
</dbReference>
<dbReference type="Gene3D" id="1.10.10.60">
    <property type="entry name" value="Homeodomain-like"/>
    <property type="match status" value="1"/>
</dbReference>
<dbReference type="EMBL" id="CM004392">
    <property type="protein sequence ID" value="OAY47802.1"/>
    <property type="molecule type" value="Genomic_DNA"/>
</dbReference>
<dbReference type="AlphaFoldDB" id="A0A2C9VS31"/>
<dbReference type="SMART" id="SM01255">
    <property type="entry name" value="KNOX1"/>
    <property type="match status" value="1"/>
</dbReference>
<dbReference type="PANTHER" id="PTHR11850">
    <property type="entry name" value="HOMEOBOX PROTEIN TRANSCRIPTION FACTORS"/>
    <property type="match status" value="1"/>
</dbReference>
<dbReference type="GO" id="GO:0003677">
    <property type="term" value="F:DNA binding"/>
    <property type="evidence" value="ECO:0007669"/>
    <property type="project" value="UniProtKB-UniRule"/>
</dbReference>
<comment type="subcellular location">
    <subcellularLocation>
        <location evidence="1 5">Nucleus</location>
    </subcellularLocation>
</comment>